<dbReference type="EMBL" id="JAHBMH010000033">
    <property type="protein sequence ID" value="KAK1937559.1"/>
    <property type="molecule type" value="Genomic_DNA"/>
</dbReference>
<evidence type="ECO:0000313" key="3">
    <source>
        <dbReference type="Proteomes" id="UP001195914"/>
    </source>
</evidence>
<comment type="caution">
    <text evidence="2">The sequence shown here is derived from an EMBL/GenBank/DDBJ whole genome shotgun (WGS) entry which is preliminary data.</text>
</comment>
<feature type="chain" id="PRO_5042133169" evidence="1">
    <location>
        <begin position="24"/>
        <end position="267"/>
    </location>
</feature>
<protein>
    <submittedName>
        <fullName evidence="2">Membrane protein</fullName>
    </submittedName>
</protein>
<dbReference type="Proteomes" id="UP001195914">
    <property type="component" value="Unassembled WGS sequence"/>
</dbReference>
<accession>A0AAD9GFJ8</accession>
<evidence type="ECO:0000256" key="1">
    <source>
        <dbReference type="SAM" id="SignalP"/>
    </source>
</evidence>
<proteinExistence type="predicted"/>
<sequence>MVAIAYLCTFIALHITRYADCSADVTAPEQTLTPPTPDGSPSDNIKDVTVAVQQNNAGEAAEKKELAKTGEKLDEITKETKASQEVIDKISKEQEYIKEKVGHKELDRVKELIAKKKELLKKIASIGKTLRVEHDARFPHLIGKPIVVIAKNEDDTKRAANTLAHLEGLNDVMNKIKSPCASLERIRSAAEETKKYVPRKTVKLCSRRDKRNRFAVIQKTLDSMSAEERLNYDHKMIEHYEGIIQEIENGIAKANEEVASSWKNYTQ</sequence>
<dbReference type="AlphaFoldDB" id="A0AAD9GFJ8"/>
<reference evidence="2" key="1">
    <citation type="journal article" date="2014" name="Nucleic Acids Res.">
        <title>The evolutionary dynamics of variant antigen genes in Babesia reveal a history of genomic innovation underlying host-parasite interaction.</title>
        <authorList>
            <person name="Jackson A.P."/>
            <person name="Otto T.D."/>
            <person name="Darby A."/>
            <person name="Ramaprasad A."/>
            <person name="Xia D."/>
            <person name="Echaide I.E."/>
            <person name="Farber M."/>
            <person name="Gahlot S."/>
            <person name="Gamble J."/>
            <person name="Gupta D."/>
            <person name="Gupta Y."/>
            <person name="Jackson L."/>
            <person name="Malandrin L."/>
            <person name="Malas T.B."/>
            <person name="Moussa E."/>
            <person name="Nair M."/>
            <person name="Reid A.J."/>
            <person name="Sanders M."/>
            <person name="Sharma J."/>
            <person name="Tracey A."/>
            <person name="Quail M.A."/>
            <person name="Weir W."/>
            <person name="Wastling J.M."/>
            <person name="Hall N."/>
            <person name="Willadsen P."/>
            <person name="Lingelbach K."/>
            <person name="Shiels B."/>
            <person name="Tait A."/>
            <person name="Berriman M."/>
            <person name="Allred D.R."/>
            <person name="Pain A."/>
        </authorList>
    </citation>
    <scope>NUCLEOTIDE SEQUENCE</scope>
    <source>
        <strain evidence="2">1802A</strain>
    </source>
</reference>
<evidence type="ECO:0000313" key="2">
    <source>
        <dbReference type="EMBL" id="KAK1937559.1"/>
    </source>
</evidence>
<gene>
    <name evidence="2" type="ORF">X943_002885</name>
</gene>
<organism evidence="2 3">
    <name type="scientific">Babesia divergens</name>
    <dbReference type="NCBI Taxonomy" id="32595"/>
    <lineage>
        <taxon>Eukaryota</taxon>
        <taxon>Sar</taxon>
        <taxon>Alveolata</taxon>
        <taxon>Apicomplexa</taxon>
        <taxon>Aconoidasida</taxon>
        <taxon>Piroplasmida</taxon>
        <taxon>Babesiidae</taxon>
        <taxon>Babesia</taxon>
    </lineage>
</organism>
<keyword evidence="1" id="KW-0732">Signal</keyword>
<reference evidence="2" key="2">
    <citation type="submission" date="2021-05" db="EMBL/GenBank/DDBJ databases">
        <authorList>
            <person name="Pain A."/>
        </authorList>
    </citation>
    <scope>NUCLEOTIDE SEQUENCE</scope>
    <source>
        <strain evidence="2">1802A</strain>
    </source>
</reference>
<feature type="signal peptide" evidence="1">
    <location>
        <begin position="1"/>
        <end position="23"/>
    </location>
</feature>
<keyword evidence="3" id="KW-1185">Reference proteome</keyword>
<name>A0AAD9GFJ8_BABDI</name>